<dbReference type="InterPro" id="IPR038776">
    <property type="entry name" value="C2orf80"/>
</dbReference>
<keyword evidence="3" id="KW-1185">Reference proteome</keyword>
<sequence length="215" mass="24344">MEMRRLKRDLQTLLGDYIGQRIREKRFDPRGKAATMLDDLAHYDLAITVALCWLDRGEGRSRVDSDLIAVTSPGNGQYPNHLEREAMILSTFAGMVLVKQPPVEEVLSLYSCKPSASYPQERTKSTIVHPFTLSSHPFAMLKSYKAVAHSRRHTQLLQRWRSGQSKSPLPQHPHDRQSVSSSPPSTVPHAEAEDSEHFLRDLTEHYEGSAESLQD</sequence>
<proteinExistence type="predicted"/>
<gene>
    <name evidence="2" type="ORF">COCON_G00055560</name>
</gene>
<dbReference type="OrthoDB" id="9905607at2759"/>
<feature type="compositionally biased region" description="Low complexity" evidence="1">
    <location>
        <begin position="178"/>
        <end position="188"/>
    </location>
</feature>
<comment type="caution">
    <text evidence="2">The sequence shown here is derived from an EMBL/GenBank/DDBJ whole genome shotgun (WGS) entry which is preliminary data.</text>
</comment>
<evidence type="ECO:0000313" key="3">
    <source>
        <dbReference type="Proteomes" id="UP001152803"/>
    </source>
</evidence>
<reference evidence="2" key="1">
    <citation type="journal article" date="2023" name="Science">
        <title>Genome structures resolve the early diversification of teleost fishes.</title>
        <authorList>
            <person name="Parey E."/>
            <person name="Louis A."/>
            <person name="Montfort J."/>
            <person name="Bouchez O."/>
            <person name="Roques C."/>
            <person name="Iampietro C."/>
            <person name="Lluch J."/>
            <person name="Castinel A."/>
            <person name="Donnadieu C."/>
            <person name="Desvignes T."/>
            <person name="Floi Bucao C."/>
            <person name="Jouanno E."/>
            <person name="Wen M."/>
            <person name="Mejri S."/>
            <person name="Dirks R."/>
            <person name="Jansen H."/>
            <person name="Henkel C."/>
            <person name="Chen W.J."/>
            <person name="Zahm M."/>
            <person name="Cabau C."/>
            <person name="Klopp C."/>
            <person name="Thompson A.W."/>
            <person name="Robinson-Rechavi M."/>
            <person name="Braasch I."/>
            <person name="Lecointre G."/>
            <person name="Bobe J."/>
            <person name="Postlethwait J.H."/>
            <person name="Berthelot C."/>
            <person name="Roest Crollius H."/>
            <person name="Guiguen Y."/>
        </authorList>
    </citation>
    <scope>NUCLEOTIDE SEQUENCE</scope>
    <source>
        <strain evidence="2">Concon-B</strain>
    </source>
</reference>
<dbReference type="AlphaFoldDB" id="A0A9Q1DWD7"/>
<name>A0A9Q1DWD7_CONCO</name>
<feature type="region of interest" description="Disordered" evidence="1">
    <location>
        <begin position="160"/>
        <end position="215"/>
    </location>
</feature>
<feature type="compositionally biased region" description="Basic and acidic residues" evidence="1">
    <location>
        <begin position="190"/>
        <end position="208"/>
    </location>
</feature>
<dbReference type="Pfam" id="PF17718">
    <property type="entry name" value="DUF5563"/>
    <property type="match status" value="1"/>
</dbReference>
<dbReference type="Proteomes" id="UP001152803">
    <property type="component" value="Unassembled WGS sequence"/>
</dbReference>
<organism evidence="2 3">
    <name type="scientific">Conger conger</name>
    <name type="common">Conger eel</name>
    <name type="synonym">Muraena conger</name>
    <dbReference type="NCBI Taxonomy" id="82655"/>
    <lineage>
        <taxon>Eukaryota</taxon>
        <taxon>Metazoa</taxon>
        <taxon>Chordata</taxon>
        <taxon>Craniata</taxon>
        <taxon>Vertebrata</taxon>
        <taxon>Euteleostomi</taxon>
        <taxon>Actinopterygii</taxon>
        <taxon>Neopterygii</taxon>
        <taxon>Teleostei</taxon>
        <taxon>Anguilliformes</taxon>
        <taxon>Congridae</taxon>
        <taxon>Conger</taxon>
    </lineage>
</organism>
<dbReference type="PANTHER" id="PTHR36296:SF1">
    <property type="entry name" value="CHROMOSOME 2 OPEN READING FRAME 80"/>
    <property type="match status" value="1"/>
</dbReference>
<evidence type="ECO:0000313" key="2">
    <source>
        <dbReference type="EMBL" id="KAJ8283037.1"/>
    </source>
</evidence>
<protein>
    <submittedName>
        <fullName evidence="2">Uncharacterized protein</fullName>
    </submittedName>
</protein>
<dbReference type="PANTHER" id="PTHR36296">
    <property type="entry name" value="GAMMA-CRYSTALLIN A"/>
    <property type="match status" value="1"/>
</dbReference>
<accession>A0A9Q1DWD7</accession>
<evidence type="ECO:0000256" key="1">
    <source>
        <dbReference type="SAM" id="MobiDB-lite"/>
    </source>
</evidence>
<dbReference type="EMBL" id="JAFJMO010000003">
    <property type="protein sequence ID" value="KAJ8283037.1"/>
    <property type="molecule type" value="Genomic_DNA"/>
</dbReference>